<sequence>MENSGLLLERNSLREGAYTALRLGKPRAEDLYLVASLFFTVALLYYYYTGLGGPILLATVMVPYTVFLTLLSLYLKGGPVARLPRALNAGIVVLSLLAALTVSGYITAEFRELNTVRLGSYNTLDIIIGGIAFSMVMFAVLLKYRAIFILNALLFLYTLNGSWAPYPFDHPGIRLERIITAMSVEFETGVFEKLPQLALTLIGAFMLFISIAQAFGAVDSVIRLVIGVLGSRPRLLPQAAVVGSMIIAMVSGSGAANAASTGSITIPLMKRAGMPPVKAAAIETASSIGGQLMPPIMGISAFVMADYLGVSYFDVVARGWAPALIYYIGLALAVYLASRAFLAGSTTLKLEYGKLEVYKASSLVASILLLIILMGLKREYPAYAALQSSILLLALLAASEGAAGSGLRDRAGRILGRLAEALKIFSGFVADITILLAALGVMTGLMTITGVPTRVGFLLLEVGAGNKLLLVALAFVFGYLVGLGLPPVVTYILTVVVIGPYMLQAGFNPWAVHFYAFLLGVMSELSPPTSVTAAVTSRIAGSGFVETMLEALRFAIPLFTVMVGVLLEPGLVAEPGLPQLIPAFKVLAATIAVVAGLSGGFHILIRLAAIAIGLAILVLI</sequence>
<dbReference type="InterPro" id="IPR011853">
    <property type="entry name" value="TRAP_DctM-Dct_fused"/>
</dbReference>
<protein>
    <submittedName>
        <fullName evidence="3">TRAP transporter membrane-spanning component</fullName>
    </submittedName>
</protein>
<dbReference type="PATRIC" id="fig|1198449.6.peg.1610"/>
<feature type="transmembrane region" description="Helical" evidence="1">
    <location>
        <begin position="468"/>
        <end position="493"/>
    </location>
</feature>
<keyword evidence="1" id="KW-0812">Transmembrane</keyword>
<dbReference type="PANTHER" id="PTHR43849:SF2">
    <property type="entry name" value="BLL3936 PROTEIN"/>
    <property type="match status" value="1"/>
</dbReference>
<accession>U3TGD4</accession>
<dbReference type="NCBIfam" id="TIGR02123">
    <property type="entry name" value="TRAP_fused"/>
    <property type="match status" value="1"/>
</dbReference>
<dbReference type="STRING" id="1198449.ACAM_1594"/>
<feature type="transmembrane region" description="Helical" evidence="1">
    <location>
        <begin position="31"/>
        <end position="48"/>
    </location>
</feature>
<keyword evidence="1" id="KW-1133">Transmembrane helix</keyword>
<feature type="transmembrane region" description="Helical" evidence="1">
    <location>
        <begin position="382"/>
        <end position="403"/>
    </location>
</feature>
<keyword evidence="4" id="KW-1185">Reference proteome</keyword>
<dbReference type="PANTHER" id="PTHR43849">
    <property type="entry name" value="BLL3936 PROTEIN"/>
    <property type="match status" value="1"/>
</dbReference>
<proteinExistence type="predicted"/>
<gene>
    <name evidence="3" type="ORF">ACAM_1594</name>
</gene>
<dbReference type="AlphaFoldDB" id="U3TGD4"/>
<evidence type="ECO:0000256" key="1">
    <source>
        <dbReference type="SAM" id="Phobius"/>
    </source>
</evidence>
<feature type="transmembrane region" description="Helical" evidence="1">
    <location>
        <begin position="87"/>
        <end position="108"/>
    </location>
</feature>
<feature type="transmembrane region" description="Helical" evidence="1">
    <location>
        <begin position="197"/>
        <end position="218"/>
    </location>
</feature>
<reference evidence="3 4" key="1">
    <citation type="journal article" date="2013" name="Appl. Environ. Microbiol.">
        <title>Variation of the Virus-Related Elements within Syntenic Genomes of the Hyperthermophilic Archaeon Aeropyrum.</title>
        <authorList>
            <person name="Daifuku T."/>
            <person name="Yoshida T."/>
            <person name="Kitamura T."/>
            <person name="Kawaichi S."/>
            <person name="Inoue T."/>
            <person name="Nomura K."/>
            <person name="Yoshida Y."/>
            <person name="Kuno S."/>
            <person name="Sako Y."/>
        </authorList>
    </citation>
    <scope>NUCLEOTIDE SEQUENCE [LARGE SCALE GENOMIC DNA]</scope>
    <source>
        <strain evidence="3 4">SY1</strain>
    </source>
</reference>
<dbReference type="eggNOG" id="arCOG01906">
    <property type="taxonomic scope" value="Archaea"/>
</dbReference>
<feature type="transmembrane region" description="Helical" evidence="1">
    <location>
        <begin position="357"/>
        <end position="376"/>
    </location>
</feature>
<dbReference type="EMBL" id="AP012489">
    <property type="protein sequence ID" value="BAN91063.1"/>
    <property type="molecule type" value="Genomic_DNA"/>
</dbReference>
<feature type="transmembrane region" description="Helical" evidence="1">
    <location>
        <begin position="603"/>
        <end position="619"/>
    </location>
</feature>
<dbReference type="Pfam" id="PF06808">
    <property type="entry name" value="DctM"/>
    <property type="match status" value="1"/>
</dbReference>
<feature type="domain" description="TRAP C4-dicarboxylate transport system permease DctM subunit" evidence="2">
    <location>
        <begin position="136"/>
        <end position="570"/>
    </location>
</feature>
<feature type="transmembrane region" description="Helical" evidence="1">
    <location>
        <begin position="148"/>
        <end position="166"/>
    </location>
</feature>
<dbReference type="Proteomes" id="UP000016887">
    <property type="component" value="Chromosome"/>
</dbReference>
<feature type="transmembrane region" description="Helical" evidence="1">
    <location>
        <begin position="54"/>
        <end position="75"/>
    </location>
</feature>
<evidence type="ECO:0000313" key="4">
    <source>
        <dbReference type="Proteomes" id="UP000016887"/>
    </source>
</evidence>
<organism evidence="3 4">
    <name type="scientific">Aeropyrum camini SY1 = JCM 12091</name>
    <dbReference type="NCBI Taxonomy" id="1198449"/>
    <lineage>
        <taxon>Archaea</taxon>
        <taxon>Thermoproteota</taxon>
        <taxon>Thermoprotei</taxon>
        <taxon>Desulfurococcales</taxon>
        <taxon>Desulfurococcaceae</taxon>
        <taxon>Aeropyrum</taxon>
    </lineage>
</organism>
<evidence type="ECO:0000313" key="3">
    <source>
        <dbReference type="EMBL" id="BAN91063.1"/>
    </source>
</evidence>
<feature type="transmembrane region" description="Helical" evidence="1">
    <location>
        <begin position="554"/>
        <end position="573"/>
    </location>
</feature>
<name>U3TGD4_9CREN</name>
<evidence type="ECO:0000259" key="2">
    <source>
        <dbReference type="Pfam" id="PF06808"/>
    </source>
</evidence>
<feature type="transmembrane region" description="Helical" evidence="1">
    <location>
        <begin position="424"/>
        <end position="448"/>
    </location>
</feature>
<keyword evidence="1" id="KW-0472">Membrane</keyword>
<dbReference type="KEGG" id="acj:ACAM_1594"/>
<dbReference type="InterPro" id="IPR010656">
    <property type="entry name" value="DctM"/>
</dbReference>
<feature type="transmembrane region" description="Helical" evidence="1">
    <location>
        <begin position="120"/>
        <end position="141"/>
    </location>
</feature>
<feature type="transmembrane region" description="Helical" evidence="1">
    <location>
        <begin position="324"/>
        <end position="345"/>
    </location>
</feature>